<dbReference type="EMBL" id="QTTN01000027">
    <property type="protein sequence ID" value="REE77712.1"/>
    <property type="molecule type" value="Genomic_DNA"/>
</dbReference>
<dbReference type="Proteomes" id="UP000256304">
    <property type="component" value="Unassembled WGS sequence"/>
</dbReference>
<dbReference type="InterPro" id="IPR051354">
    <property type="entry name" value="Transposase_27_IS1"/>
</dbReference>
<dbReference type="Pfam" id="PF12762">
    <property type="entry name" value="DDE_Tnp_IS1595"/>
    <property type="match status" value="1"/>
</dbReference>
<evidence type="ECO:0000313" key="2">
    <source>
        <dbReference type="EMBL" id="REE77712.1"/>
    </source>
</evidence>
<name>A0A3D9RNZ6_9BACL</name>
<comment type="caution">
    <text evidence="2">The sequence shown here is derived from an EMBL/GenBank/DDBJ whole genome shotgun (WGS) entry which is preliminary data.</text>
</comment>
<protein>
    <submittedName>
        <fullName evidence="2">Transposase-like protein</fullName>
    </submittedName>
</protein>
<accession>A0A3D9RNZ6</accession>
<dbReference type="InterPro" id="IPR024445">
    <property type="entry name" value="Tnp_ISXO2-like"/>
</dbReference>
<dbReference type="PANTHER" id="PTHR33293:SF1">
    <property type="entry name" value="INSERTION ELEMENT IS1 1 PROTEIN INSB-RELATED"/>
    <property type="match status" value="1"/>
</dbReference>
<proteinExistence type="predicted"/>
<sequence length="348" mass="40566">MELNELKKLADTLDDNGKRELIYFLQSRAKGVSVPVRAIDEIHEQKHKDGLVCPNCKTHSVVRFGKYAVKTRTGEVKRQRYRCKSCLQTFNDLTNTPLQRTRRPHIWVRFIECMIEGYSLRKCAEKLNCEVTHVTLFYWRHKILSALKQIPTEAFQDIVEMDETYFLYSEKGKRNIAERKPRKRGGKAKYRGISHDQVCVLVARDRQKMTYSGVLGRGRIRTTKLDEAIGGHLSDSNVLCTDSWRAFSSYANSKGLAHYRFKSDGKQRVKGVYHIQNANSYHSRLKKWMDRFNGVATKYLQHYLAWFRYLDSKEYENTASNKKNMLVKSCLFTVTDTNAKLRISAYSC</sequence>
<dbReference type="PANTHER" id="PTHR33293">
    <property type="entry name" value="INSERTION ELEMENT IS1 1 PROTEIN INSB-RELATED"/>
    <property type="match status" value="1"/>
</dbReference>
<organism evidence="2 3">
    <name type="scientific">Paenibacillus taihuensis</name>
    <dbReference type="NCBI Taxonomy" id="1156355"/>
    <lineage>
        <taxon>Bacteria</taxon>
        <taxon>Bacillati</taxon>
        <taxon>Bacillota</taxon>
        <taxon>Bacilli</taxon>
        <taxon>Bacillales</taxon>
        <taxon>Paenibacillaceae</taxon>
        <taxon>Paenibacillus</taxon>
    </lineage>
</organism>
<feature type="domain" description="ISXO2-like transposase" evidence="1">
    <location>
        <begin position="154"/>
        <end position="312"/>
    </location>
</feature>
<gene>
    <name evidence="2" type="ORF">A8990_12732</name>
</gene>
<evidence type="ECO:0000313" key="3">
    <source>
        <dbReference type="Proteomes" id="UP000256304"/>
    </source>
</evidence>
<dbReference type="NCBIfam" id="NF033547">
    <property type="entry name" value="transpos_IS1595"/>
    <property type="match status" value="1"/>
</dbReference>
<dbReference type="SMART" id="SM01126">
    <property type="entry name" value="DDE_Tnp_IS1595"/>
    <property type="match status" value="1"/>
</dbReference>
<dbReference type="RefSeq" id="WP_116190898.1">
    <property type="nucleotide sequence ID" value="NZ_QTTN01000027.1"/>
</dbReference>
<evidence type="ECO:0000259" key="1">
    <source>
        <dbReference type="SMART" id="SM01126"/>
    </source>
</evidence>
<reference evidence="2 3" key="1">
    <citation type="submission" date="2018-08" db="EMBL/GenBank/DDBJ databases">
        <title>Genomic Encyclopedia of Type Strains, Phase III (KMG-III): the genomes of soil and plant-associated and newly described type strains.</title>
        <authorList>
            <person name="Whitman W."/>
        </authorList>
    </citation>
    <scope>NUCLEOTIDE SEQUENCE [LARGE SCALE GENOMIC DNA]</scope>
    <source>
        <strain evidence="2 3">CGMCC 1.10966</strain>
    </source>
</reference>
<keyword evidence="3" id="KW-1185">Reference proteome</keyword>
<dbReference type="AlphaFoldDB" id="A0A3D9RNZ6"/>
<dbReference type="OrthoDB" id="9802985at2"/>